<organism evidence="2">
    <name type="scientific">Phenylobacterium glaciei</name>
    <dbReference type="NCBI Taxonomy" id="2803784"/>
    <lineage>
        <taxon>Bacteria</taxon>
        <taxon>Pseudomonadati</taxon>
        <taxon>Pseudomonadota</taxon>
        <taxon>Alphaproteobacteria</taxon>
        <taxon>Caulobacterales</taxon>
        <taxon>Caulobacteraceae</taxon>
        <taxon>Phenylobacterium</taxon>
    </lineage>
</organism>
<protein>
    <submittedName>
        <fullName evidence="2">Uncharacterized protein</fullName>
    </submittedName>
</protein>
<accession>A0A974P6T3</accession>
<proteinExistence type="predicted"/>
<evidence type="ECO:0000313" key="2">
    <source>
        <dbReference type="EMBL" id="QQZ51803.1"/>
    </source>
</evidence>
<sequence>MDGFIATITASEALQPWTGAQIASRLTAAGRPADALAALKRSAPPAFADLARSQARVVASAPSLKAWEDAYLDALEADGQTEAAQAVRWTAFEQRLSADRLRAYLKRLPDFDDVVAEDRALAFVAGFKSFPPPCASSWPGRRSARPRPWCSPAATRSTATTTTDWKPRPWPSKDAIPWRRACSTAP</sequence>
<evidence type="ECO:0000256" key="1">
    <source>
        <dbReference type="SAM" id="MobiDB-lite"/>
    </source>
</evidence>
<dbReference type="AlphaFoldDB" id="A0A974P6T3"/>
<dbReference type="EMBL" id="CP068570">
    <property type="protein sequence ID" value="QQZ51803.1"/>
    <property type="molecule type" value="Genomic_DNA"/>
</dbReference>
<feature type="region of interest" description="Disordered" evidence="1">
    <location>
        <begin position="135"/>
        <end position="186"/>
    </location>
</feature>
<gene>
    <name evidence="2" type="ORF">JKL49_13445</name>
</gene>
<name>A0A974P6T3_9CAUL</name>
<feature type="compositionally biased region" description="Low complexity" evidence="1">
    <location>
        <begin position="153"/>
        <end position="163"/>
    </location>
</feature>
<reference evidence="2" key="1">
    <citation type="submission" date="2021-01" db="EMBL/GenBank/DDBJ databases">
        <title>Genome sequence of Phenylobacterium sp. 20VBR1 isolated from a valley glaceir, Ny-Alesund, Svalbard.</title>
        <authorList>
            <person name="Thomas F.A."/>
            <person name="Krishnan K.P."/>
            <person name="Sinha R.K."/>
        </authorList>
    </citation>
    <scope>NUCLEOTIDE SEQUENCE</scope>
    <source>
        <strain evidence="2">20VBR1</strain>
    </source>
</reference>
<dbReference type="InterPro" id="IPR049245">
    <property type="entry name" value="DUF6880"/>
</dbReference>
<dbReference type="Pfam" id="PF21810">
    <property type="entry name" value="DUF6880"/>
    <property type="match status" value="1"/>
</dbReference>